<evidence type="ECO:0000313" key="1">
    <source>
        <dbReference type="EMBL" id="JAS93546.1"/>
    </source>
</evidence>
<sequence>MPCLTLKIPVDQNIFVDYNKAKVGTDLSDQMSFYSTTVQKTMLWLHKVGEELPLGTSVFNSWLAYNSFLNSKTNPNAQEKKHVVSITQFKEKLACSLKGVHQEPHTLRITATDPH</sequence>
<gene>
    <name evidence="1" type="ORF">g.51750</name>
</gene>
<reference evidence="1" key="1">
    <citation type="submission" date="2015-11" db="EMBL/GenBank/DDBJ databases">
        <title>De novo transcriptome assembly of four potential Pierce s Disease insect vectors from Arizona vineyards.</title>
        <authorList>
            <person name="Tassone E.E."/>
        </authorList>
    </citation>
    <scope>NUCLEOTIDE SEQUENCE</scope>
</reference>
<organism evidence="1">
    <name type="scientific">Homalodisca liturata</name>
    <dbReference type="NCBI Taxonomy" id="320908"/>
    <lineage>
        <taxon>Eukaryota</taxon>
        <taxon>Metazoa</taxon>
        <taxon>Ecdysozoa</taxon>
        <taxon>Arthropoda</taxon>
        <taxon>Hexapoda</taxon>
        <taxon>Insecta</taxon>
        <taxon>Pterygota</taxon>
        <taxon>Neoptera</taxon>
        <taxon>Paraneoptera</taxon>
        <taxon>Hemiptera</taxon>
        <taxon>Auchenorrhyncha</taxon>
        <taxon>Membracoidea</taxon>
        <taxon>Cicadellidae</taxon>
        <taxon>Cicadellinae</taxon>
        <taxon>Proconiini</taxon>
        <taxon>Homalodisca</taxon>
    </lineage>
</organism>
<dbReference type="AlphaFoldDB" id="A0A1B6J2Z8"/>
<proteinExistence type="predicted"/>
<accession>A0A1B6J2Z8</accession>
<dbReference type="EMBL" id="GECU01014160">
    <property type="protein sequence ID" value="JAS93546.1"/>
    <property type="molecule type" value="Transcribed_RNA"/>
</dbReference>
<protein>
    <submittedName>
        <fullName evidence="1">Uncharacterized protein</fullName>
    </submittedName>
</protein>
<name>A0A1B6J2Z8_9HEMI</name>